<reference evidence="2 3" key="1">
    <citation type="submission" date="2023-07" db="EMBL/GenBank/DDBJ databases">
        <title>Sorghum-associated microbial communities from plants grown in Nebraska, USA.</title>
        <authorList>
            <person name="Schachtman D."/>
        </authorList>
    </citation>
    <scope>NUCLEOTIDE SEQUENCE [LARGE SCALE GENOMIC DNA]</scope>
    <source>
        <strain evidence="2 3">BE107</strain>
    </source>
</reference>
<dbReference type="EMBL" id="JAVDTT010000001">
    <property type="protein sequence ID" value="MDR6840522.1"/>
    <property type="molecule type" value="Genomic_DNA"/>
</dbReference>
<comment type="caution">
    <text evidence="2">The sequence shown here is derived from an EMBL/GenBank/DDBJ whole genome shotgun (WGS) entry which is preliminary data.</text>
</comment>
<dbReference type="RefSeq" id="WP_310090411.1">
    <property type="nucleotide sequence ID" value="NZ_JAVDTT010000001.1"/>
</dbReference>
<proteinExistence type="predicted"/>
<evidence type="ECO:0000259" key="1">
    <source>
        <dbReference type="Pfam" id="PF12146"/>
    </source>
</evidence>
<organism evidence="2 3">
    <name type="scientific">Pseudoxanthomonas sacheonensis</name>
    <dbReference type="NCBI Taxonomy" id="443615"/>
    <lineage>
        <taxon>Bacteria</taxon>
        <taxon>Pseudomonadati</taxon>
        <taxon>Pseudomonadota</taxon>
        <taxon>Gammaproteobacteria</taxon>
        <taxon>Lysobacterales</taxon>
        <taxon>Lysobacteraceae</taxon>
        <taxon>Pseudoxanthomonas</taxon>
    </lineage>
</organism>
<dbReference type="Proteomes" id="UP001254759">
    <property type="component" value="Unassembled WGS sequence"/>
</dbReference>
<sequence length="278" mass="30442">MWFGDEENLVAIVSEPSPPKKVPNVLILNAGVLHRVGPHRLHVHLARSLAAAGHRVARLDLSGIGDSRALPGRMTFRESSVADIRTTLDSLVDEGDSNGFILFGVCSGADNALAAAQADPRIRGLVLVDPPAYATPGSKLRHARGRLEGGRAWLHLPMRVALAALRRGARVLNTKLFKTRSSMPVAEGGRELPPIEEYRRQLNALVQRDIRILAIYSGVLGARYNHEDQLFEAFPELKGKVDCVYFPDANHTFTELSAQAALQARVLSWCKRWEAAAP</sequence>
<feature type="domain" description="Serine aminopeptidase S33" evidence="1">
    <location>
        <begin position="42"/>
        <end position="137"/>
    </location>
</feature>
<protein>
    <submittedName>
        <fullName evidence="2">Pimeloyl-ACP methyl ester carboxylesterase</fullName>
    </submittedName>
</protein>
<gene>
    <name evidence="2" type="ORF">J2W94_000786</name>
</gene>
<dbReference type="SUPFAM" id="SSF53474">
    <property type="entry name" value="alpha/beta-Hydrolases"/>
    <property type="match status" value="1"/>
</dbReference>
<dbReference type="Pfam" id="PF12146">
    <property type="entry name" value="Hydrolase_4"/>
    <property type="match status" value="1"/>
</dbReference>
<evidence type="ECO:0000313" key="3">
    <source>
        <dbReference type="Proteomes" id="UP001254759"/>
    </source>
</evidence>
<accession>A0ABU1RPI1</accession>
<dbReference type="InterPro" id="IPR022742">
    <property type="entry name" value="Hydrolase_4"/>
</dbReference>
<name>A0ABU1RPI1_9GAMM</name>
<keyword evidence="3" id="KW-1185">Reference proteome</keyword>
<dbReference type="Gene3D" id="3.40.50.1820">
    <property type="entry name" value="alpha/beta hydrolase"/>
    <property type="match status" value="1"/>
</dbReference>
<evidence type="ECO:0000313" key="2">
    <source>
        <dbReference type="EMBL" id="MDR6840522.1"/>
    </source>
</evidence>
<dbReference type="InterPro" id="IPR029058">
    <property type="entry name" value="AB_hydrolase_fold"/>
</dbReference>